<keyword evidence="6 8" id="KW-1133">Transmembrane helix</keyword>
<dbReference type="CDD" id="cd06261">
    <property type="entry name" value="TM_PBP2"/>
    <property type="match status" value="1"/>
</dbReference>
<dbReference type="PANTHER" id="PTHR30614:SF41">
    <property type="entry name" value="INNER MEMBRANE AMINO-ACID ABC TRANSPORTER PERMEASE PROTEIN YHDY"/>
    <property type="match status" value="1"/>
</dbReference>
<keyword evidence="11" id="KW-1185">Reference proteome</keyword>
<dbReference type="PROSITE" id="PS50928">
    <property type="entry name" value="ABC_TM1"/>
    <property type="match status" value="1"/>
</dbReference>
<evidence type="ECO:0000256" key="7">
    <source>
        <dbReference type="ARBA" id="ARBA00023136"/>
    </source>
</evidence>
<gene>
    <name evidence="10" type="ORF">SAMN04488135_102255</name>
</gene>
<dbReference type="GO" id="GO:0022857">
    <property type="term" value="F:transmembrane transporter activity"/>
    <property type="evidence" value="ECO:0007669"/>
    <property type="project" value="InterPro"/>
</dbReference>
<evidence type="ECO:0000256" key="2">
    <source>
        <dbReference type="ARBA" id="ARBA00010072"/>
    </source>
</evidence>
<dbReference type="RefSeq" id="WP_073101899.1">
    <property type="nucleotide sequence ID" value="NZ_FQXE01000002.1"/>
</dbReference>
<evidence type="ECO:0000256" key="6">
    <source>
        <dbReference type="ARBA" id="ARBA00022989"/>
    </source>
</evidence>
<evidence type="ECO:0000313" key="11">
    <source>
        <dbReference type="Proteomes" id="UP000184226"/>
    </source>
</evidence>
<dbReference type="NCBIfam" id="TIGR01726">
    <property type="entry name" value="HEQRo_perm_3TM"/>
    <property type="match status" value="1"/>
</dbReference>
<protein>
    <submittedName>
        <fullName evidence="10">General L-amino acid transport system permease protein</fullName>
    </submittedName>
</protein>
<dbReference type="InterPro" id="IPR043429">
    <property type="entry name" value="ArtM/GltK/GlnP/TcyL/YhdX-like"/>
</dbReference>
<reference evidence="10 11" key="1">
    <citation type="submission" date="2016-11" db="EMBL/GenBank/DDBJ databases">
        <authorList>
            <person name="Jaros S."/>
            <person name="Januszkiewicz K."/>
            <person name="Wedrychowicz H."/>
        </authorList>
    </citation>
    <scope>NUCLEOTIDE SEQUENCE [LARGE SCALE GENOMIC DNA]</scope>
    <source>
        <strain evidence="10 11">CGMCC 1.10190</strain>
    </source>
</reference>
<feature type="transmembrane region" description="Helical" evidence="8">
    <location>
        <begin position="130"/>
        <end position="150"/>
    </location>
</feature>
<dbReference type="InterPro" id="IPR035906">
    <property type="entry name" value="MetI-like_sf"/>
</dbReference>
<keyword evidence="7 8" id="KW-0472">Membrane</keyword>
<dbReference type="OrthoDB" id="9771188at2"/>
<keyword evidence="4" id="KW-1003">Cell membrane</keyword>
<feature type="transmembrane region" description="Helical" evidence="8">
    <location>
        <begin position="32"/>
        <end position="53"/>
    </location>
</feature>
<keyword evidence="5 8" id="KW-0812">Transmembrane</keyword>
<feature type="transmembrane region" description="Helical" evidence="8">
    <location>
        <begin position="162"/>
        <end position="185"/>
    </location>
</feature>
<dbReference type="EMBL" id="FQXE01000002">
    <property type="protein sequence ID" value="SHH12657.1"/>
    <property type="molecule type" value="Genomic_DNA"/>
</dbReference>
<dbReference type="Gene3D" id="1.10.3720.10">
    <property type="entry name" value="MetI-like"/>
    <property type="match status" value="1"/>
</dbReference>
<proteinExistence type="inferred from homology"/>
<feature type="transmembrane region" description="Helical" evidence="8">
    <location>
        <begin position="197"/>
        <end position="221"/>
    </location>
</feature>
<dbReference type="InterPro" id="IPR000515">
    <property type="entry name" value="MetI-like"/>
</dbReference>
<evidence type="ECO:0000313" key="10">
    <source>
        <dbReference type="EMBL" id="SHH12657.1"/>
    </source>
</evidence>
<feature type="transmembrane region" description="Helical" evidence="8">
    <location>
        <begin position="308"/>
        <end position="325"/>
    </location>
</feature>
<evidence type="ECO:0000256" key="4">
    <source>
        <dbReference type="ARBA" id="ARBA00022475"/>
    </source>
</evidence>
<evidence type="ECO:0000256" key="1">
    <source>
        <dbReference type="ARBA" id="ARBA00004429"/>
    </source>
</evidence>
<dbReference type="Proteomes" id="UP000184226">
    <property type="component" value="Unassembled WGS sequence"/>
</dbReference>
<dbReference type="STRING" id="658167.SAMN04488135_102255"/>
<feature type="transmembrane region" description="Helical" evidence="8">
    <location>
        <begin position="233"/>
        <end position="250"/>
    </location>
</feature>
<dbReference type="Pfam" id="PF00528">
    <property type="entry name" value="BPD_transp_1"/>
    <property type="match status" value="1"/>
</dbReference>
<sequence>MSTIVTSTAIPPVNMAMARPPRDPRDTLAHKLFGDIFSAAATLATLGIALYALRRIIDWGLLNAVWPGSSADVCRQASGACWAFLAEKFRLILFGIYPPEEQWRPIAVCIFIAAMTVYSLSPSHWRRGTALAWVAGIVGAIALMHGRWLGLALVPPSAWGGLPVTLLLAVCALGAGFPFAVVLALGRRSDLPVCRFLSVLVIELIRGLPLISLLFMASILLPLLLPAGITIDSLLRAGVALTVFSAAYLAEVVRGGLQAIPPGQMEASRALGLSWWKMMRLVVLPQALRYVIAPLTNTAIVMVKNTSLVFIVGLFDLLSAARAALTDPAWPSPFAETYFFIAAIYFVICFSLSRYAMWLERRYQRGKRA</sequence>
<organism evidence="10 11">
    <name type="scientific">Pollutimonas bauzanensis</name>
    <dbReference type="NCBI Taxonomy" id="658167"/>
    <lineage>
        <taxon>Bacteria</taxon>
        <taxon>Pseudomonadati</taxon>
        <taxon>Pseudomonadota</taxon>
        <taxon>Betaproteobacteria</taxon>
        <taxon>Burkholderiales</taxon>
        <taxon>Alcaligenaceae</taxon>
        <taxon>Pollutimonas</taxon>
    </lineage>
</organism>
<evidence type="ECO:0000256" key="5">
    <source>
        <dbReference type="ARBA" id="ARBA00022692"/>
    </source>
</evidence>
<comment type="similarity">
    <text evidence="2">Belongs to the binding-protein-dependent transport system permease family. HisMQ subfamily.</text>
</comment>
<name>A0A1M5QF36_9BURK</name>
<feature type="transmembrane region" description="Helical" evidence="8">
    <location>
        <begin position="337"/>
        <end position="358"/>
    </location>
</feature>
<feature type="domain" description="ABC transmembrane type-1" evidence="9">
    <location>
        <begin position="162"/>
        <end position="356"/>
    </location>
</feature>
<feature type="transmembrane region" description="Helical" evidence="8">
    <location>
        <begin position="103"/>
        <end position="121"/>
    </location>
</feature>
<dbReference type="InterPro" id="IPR010065">
    <property type="entry name" value="AA_ABC_transptr_permease_3TM"/>
</dbReference>
<keyword evidence="3 8" id="KW-0813">Transport</keyword>
<dbReference type="GO" id="GO:0006865">
    <property type="term" value="P:amino acid transport"/>
    <property type="evidence" value="ECO:0007669"/>
    <property type="project" value="TreeGrafter"/>
</dbReference>
<comment type="subcellular location">
    <subcellularLocation>
        <location evidence="1">Cell inner membrane</location>
        <topology evidence="1">Multi-pass membrane protein</topology>
    </subcellularLocation>
    <subcellularLocation>
        <location evidence="8">Cell membrane</location>
        <topology evidence="8">Multi-pass membrane protein</topology>
    </subcellularLocation>
</comment>
<dbReference type="AlphaFoldDB" id="A0A1M5QF36"/>
<dbReference type="SUPFAM" id="SSF161098">
    <property type="entry name" value="MetI-like"/>
    <property type="match status" value="1"/>
</dbReference>
<accession>A0A1M5QF36</accession>
<dbReference type="PANTHER" id="PTHR30614">
    <property type="entry name" value="MEMBRANE COMPONENT OF AMINO ACID ABC TRANSPORTER"/>
    <property type="match status" value="1"/>
</dbReference>
<evidence type="ECO:0000259" key="9">
    <source>
        <dbReference type="PROSITE" id="PS50928"/>
    </source>
</evidence>
<dbReference type="GO" id="GO:0043190">
    <property type="term" value="C:ATP-binding cassette (ABC) transporter complex"/>
    <property type="evidence" value="ECO:0007669"/>
    <property type="project" value="InterPro"/>
</dbReference>
<evidence type="ECO:0000256" key="8">
    <source>
        <dbReference type="RuleBase" id="RU363032"/>
    </source>
</evidence>
<evidence type="ECO:0000256" key="3">
    <source>
        <dbReference type="ARBA" id="ARBA00022448"/>
    </source>
</evidence>